<dbReference type="FunFam" id="3.40.630.10:FF:000009">
    <property type="entry name" value="N-acetylated-alpha-linked acidic dipeptidase 2"/>
    <property type="match status" value="1"/>
</dbReference>
<evidence type="ECO:0000256" key="2">
    <source>
        <dbReference type="ARBA" id="ARBA00004606"/>
    </source>
</evidence>
<dbReference type="PANTHER" id="PTHR10404">
    <property type="entry name" value="N-ACETYLATED-ALPHA-LINKED ACIDIC DIPEPTIDASE"/>
    <property type="match status" value="1"/>
</dbReference>
<keyword evidence="9" id="KW-0862">Zinc</keyword>
<dbReference type="Pfam" id="PF04253">
    <property type="entry name" value="TFR_dimer"/>
    <property type="match status" value="1"/>
</dbReference>
<dbReference type="SUPFAM" id="SSF52025">
    <property type="entry name" value="PA domain"/>
    <property type="match status" value="1"/>
</dbReference>
<dbReference type="eggNOG" id="KOG2195">
    <property type="taxonomic scope" value="Eukaryota"/>
</dbReference>
<evidence type="ECO:0000256" key="1">
    <source>
        <dbReference type="ARBA" id="ARBA00001947"/>
    </source>
</evidence>
<accession>D8QZ02</accession>
<evidence type="ECO:0000256" key="8">
    <source>
        <dbReference type="ARBA" id="ARBA00022801"/>
    </source>
</evidence>
<evidence type="ECO:0000256" key="9">
    <source>
        <dbReference type="ARBA" id="ARBA00022833"/>
    </source>
</evidence>
<proteinExistence type="inferred from homology"/>
<dbReference type="InterPro" id="IPR007365">
    <property type="entry name" value="TFR-like_dimer_dom"/>
</dbReference>
<dbReference type="AlphaFoldDB" id="D8QZ02"/>
<dbReference type="PANTHER" id="PTHR10404:SF46">
    <property type="entry name" value="VACUOLAR PROTEIN SORTING-ASSOCIATED PROTEIN 70"/>
    <property type="match status" value="1"/>
</dbReference>
<dbReference type="CDD" id="cd02121">
    <property type="entry name" value="PA_GCPII_like"/>
    <property type="match status" value="1"/>
</dbReference>
<comment type="subcellular location">
    <subcellularLocation>
        <location evidence="2">Membrane</location>
        <topology evidence="2">Single-pass type II membrane protein</topology>
    </subcellularLocation>
</comment>
<feature type="domain" description="Transferrin receptor-like dimerisation" evidence="16">
    <location>
        <begin position="585"/>
        <end position="698"/>
    </location>
</feature>
<dbReference type="Gramene" id="EFJ34700">
    <property type="protein sequence ID" value="EFJ34700"/>
    <property type="gene ID" value="SELMODRAFT_81471"/>
</dbReference>
<dbReference type="SUPFAM" id="SSF53187">
    <property type="entry name" value="Zn-dependent exopeptidases"/>
    <property type="match status" value="1"/>
</dbReference>
<sequence>MEKWRALAVEEALSRAHSWILFAAVLLIASSALSIQFRRLDSSRWSIQRLEEDFVAGLSNDSISGFLLELTREPHVAGTPQNFHTARFVYESFQAAGIQTHYADFEVLLSYPLQRSLSLLLPNGSTLSLGLKEEAVEGDPSTSNPDVIPTFFPYVPSGTVCGEAVYANYGRAQDFETLRQRGVDVRGAVVLARIGKIFRGDIVANAAAAGAVAALVFSDPFDYAKNGTEGFYPSSQWLPPSGVQRGSVLLTSGDILTPGWPSTPNAERVDLSETKLPKILALPISAQDALPILAALGGEVAPPDWQGGLRLPEYRLGRGPAKLNFSYEGNLTVTPIRNVIGMIKGSEEPDRYLLVGNHRDAWTFGGADPSSGTACLLEIARGFGKFLKQGWQPKRTIVFCSWDAEEYGLIGSTEWVEQNLDMLTARAIAYINVDRSVGGPNFDGCGTPQLDNLLMQVTKKVKDPNSVFKSVYDSWCALNRNATPIGRLGGSRSDFSSFLHRAGIPSYDLRYQTSFPVYHSLYDDYNWMKGFGDPLFQRHVAVSAIWGLLSIHFINDDIIPFDYSSYASVLEADVRALKGLLPEDIDVTPLLRAISELQSAARQINAEASSSLKRRSLNDRLMLAERSFLDPMGLAQDPSSKHLIYGQTTSDLYGSQSFPGISLALANALAKMDKSTSSVLQHEIWKVARAITNAARVLSDNFH</sequence>
<organism evidence="19">
    <name type="scientific">Selaginella moellendorffii</name>
    <name type="common">Spikemoss</name>
    <dbReference type="NCBI Taxonomy" id="88036"/>
    <lineage>
        <taxon>Eukaryota</taxon>
        <taxon>Viridiplantae</taxon>
        <taxon>Streptophyta</taxon>
        <taxon>Embryophyta</taxon>
        <taxon>Tracheophyta</taxon>
        <taxon>Lycopodiopsida</taxon>
        <taxon>Selaginellales</taxon>
        <taxon>Selaginellaceae</taxon>
        <taxon>Selaginella</taxon>
    </lineage>
</organism>
<evidence type="ECO:0000256" key="10">
    <source>
        <dbReference type="ARBA" id="ARBA00022968"/>
    </source>
</evidence>
<dbReference type="MEROPS" id="M28.A02"/>
<evidence type="ECO:0000313" key="19">
    <source>
        <dbReference type="Proteomes" id="UP000001514"/>
    </source>
</evidence>
<dbReference type="SUPFAM" id="SSF47672">
    <property type="entry name" value="Transferrin receptor-like dimerisation domain"/>
    <property type="match status" value="1"/>
</dbReference>
<evidence type="ECO:0000313" key="18">
    <source>
        <dbReference type="EMBL" id="EFJ34700.1"/>
    </source>
</evidence>
<dbReference type="GO" id="GO:0016020">
    <property type="term" value="C:membrane"/>
    <property type="evidence" value="ECO:0007669"/>
    <property type="project" value="UniProtKB-SubCell"/>
</dbReference>
<keyword evidence="13" id="KW-0472">Membrane</keyword>
<dbReference type="InterPro" id="IPR036757">
    <property type="entry name" value="TFR-like_dimer_dom_sf"/>
</dbReference>
<keyword evidence="5" id="KW-0645">Protease</keyword>
<dbReference type="GO" id="GO:0008237">
    <property type="term" value="F:metallopeptidase activity"/>
    <property type="evidence" value="ECO:0007669"/>
    <property type="project" value="UniProtKB-KW"/>
</dbReference>
<keyword evidence="6" id="KW-0812">Transmembrane</keyword>
<evidence type="ECO:0000256" key="11">
    <source>
        <dbReference type="ARBA" id="ARBA00022989"/>
    </source>
</evidence>
<dbReference type="CDD" id="cd08022">
    <property type="entry name" value="M28_PSMA_like"/>
    <property type="match status" value="1"/>
</dbReference>
<dbReference type="KEGG" id="smo:SELMODRAFT_81471"/>
<comment type="similarity">
    <text evidence="3">Belongs to the peptidase M28 family. M28B subfamily.</text>
</comment>
<dbReference type="Gene3D" id="3.50.30.30">
    <property type="match status" value="1"/>
</dbReference>
<dbReference type="OMA" id="WGAEEFN"/>
<comment type="cofactor">
    <cofactor evidence="1">
        <name>Zn(2+)</name>
        <dbReference type="ChEBI" id="CHEBI:29105"/>
    </cofactor>
</comment>
<dbReference type="Gene3D" id="1.20.930.40">
    <property type="entry name" value="Transferrin receptor-like, dimerisation domain"/>
    <property type="match status" value="1"/>
</dbReference>
<dbReference type="InterPro" id="IPR039373">
    <property type="entry name" value="Peptidase_M28B"/>
</dbReference>
<dbReference type="Gene3D" id="3.40.630.10">
    <property type="entry name" value="Zn peptidases"/>
    <property type="match status" value="1"/>
</dbReference>
<dbReference type="Pfam" id="PF02225">
    <property type="entry name" value="PA"/>
    <property type="match status" value="1"/>
</dbReference>
<reference evidence="18 19" key="1">
    <citation type="journal article" date="2011" name="Science">
        <title>The Selaginella genome identifies genetic changes associated with the evolution of vascular plants.</title>
        <authorList>
            <person name="Banks J.A."/>
            <person name="Nishiyama T."/>
            <person name="Hasebe M."/>
            <person name="Bowman J.L."/>
            <person name="Gribskov M."/>
            <person name="dePamphilis C."/>
            <person name="Albert V.A."/>
            <person name="Aono N."/>
            <person name="Aoyama T."/>
            <person name="Ambrose B.A."/>
            <person name="Ashton N.W."/>
            <person name="Axtell M.J."/>
            <person name="Barker E."/>
            <person name="Barker M.S."/>
            <person name="Bennetzen J.L."/>
            <person name="Bonawitz N.D."/>
            <person name="Chapple C."/>
            <person name="Cheng C."/>
            <person name="Correa L.G."/>
            <person name="Dacre M."/>
            <person name="DeBarry J."/>
            <person name="Dreyer I."/>
            <person name="Elias M."/>
            <person name="Engstrom E.M."/>
            <person name="Estelle M."/>
            <person name="Feng L."/>
            <person name="Finet C."/>
            <person name="Floyd S.K."/>
            <person name="Frommer W.B."/>
            <person name="Fujita T."/>
            <person name="Gramzow L."/>
            <person name="Gutensohn M."/>
            <person name="Harholt J."/>
            <person name="Hattori M."/>
            <person name="Heyl A."/>
            <person name="Hirai T."/>
            <person name="Hiwatashi Y."/>
            <person name="Ishikawa M."/>
            <person name="Iwata M."/>
            <person name="Karol K.G."/>
            <person name="Koehler B."/>
            <person name="Kolukisaoglu U."/>
            <person name="Kubo M."/>
            <person name="Kurata T."/>
            <person name="Lalonde S."/>
            <person name="Li K."/>
            <person name="Li Y."/>
            <person name="Litt A."/>
            <person name="Lyons E."/>
            <person name="Manning G."/>
            <person name="Maruyama T."/>
            <person name="Michael T.P."/>
            <person name="Mikami K."/>
            <person name="Miyazaki S."/>
            <person name="Morinaga S."/>
            <person name="Murata T."/>
            <person name="Mueller-Roeber B."/>
            <person name="Nelson D.R."/>
            <person name="Obara M."/>
            <person name="Oguri Y."/>
            <person name="Olmstead R.G."/>
            <person name="Onodera N."/>
            <person name="Petersen B.L."/>
            <person name="Pils B."/>
            <person name="Prigge M."/>
            <person name="Rensing S.A."/>
            <person name="Riano-Pachon D.M."/>
            <person name="Roberts A.W."/>
            <person name="Sato Y."/>
            <person name="Scheller H.V."/>
            <person name="Schulz B."/>
            <person name="Schulz C."/>
            <person name="Shakirov E.V."/>
            <person name="Shibagaki N."/>
            <person name="Shinohara N."/>
            <person name="Shippen D.E."/>
            <person name="Soerensen I."/>
            <person name="Sotooka R."/>
            <person name="Sugimoto N."/>
            <person name="Sugita M."/>
            <person name="Sumikawa N."/>
            <person name="Tanurdzic M."/>
            <person name="Theissen G."/>
            <person name="Ulvskov P."/>
            <person name="Wakazuki S."/>
            <person name="Weng J.K."/>
            <person name="Willats W.W."/>
            <person name="Wipf D."/>
            <person name="Wolf P.G."/>
            <person name="Yang L."/>
            <person name="Zimmer A.D."/>
            <person name="Zhu Q."/>
            <person name="Mitros T."/>
            <person name="Hellsten U."/>
            <person name="Loque D."/>
            <person name="Otillar R."/>
            <person name="Salamov A."/>
            <person name="Schmutz J."/>
            <person name="Shapiro H."/>
            <person name="Lindquist E."/>
            <person name="Lucas S."/>
            <person name="Rokhsar D."/>
            <person name="Grigoriev I.V."/>
        </authorList>
    </citation>
    <scope>NUCLEOTIDE SEQUENCE [LARGE SCALE GENOMIC DNA]</scope>
</reference>
<evidence type="ECO:0000256" key="12">
    <source>
        <dbReference type="ARBA" id="ARBA00023049"/>
    </source>
</evidence>
<feature type="domain" description="Peptidase M28" evidence="17">
    <location>
        <begin position="338"/>
        <end position="526"/>
    </location>
</feature>
<evidence type="ECO:0000259" key="17">
    <source>
        <dbReference type="Pfam" id="PF04389"/>
    </source>
</evidence>
<name>D8QZ02_SELML</name>
<dbReference type="InterPro" id="IPR046450">
    <property type="entry name" value="PA_dom_sf"/>
</dbReference>
<dbReference type="EMBL" id="GL377569">
    <property type="protein sequence ID" value="EFJ34700.1"/>
    <property type="molecule type" value="Genomic_DNA"/>
</dbReference>
<evidence type="ECO:0000256" key="14">
    <source>
        <dbReference type="ARBA" id="ARBA00023180"/>
    </source>
</evidence>
<evidence type="ECO:0000256" key="6">
    <source>
        <dbReference type="ARBA" id="ARBA00022692"/>
    </source>
</evidence>
<dbReference type="InterPro" id="IPR003137">
    <property type="entry name" value="PA_domain"/>
</dbReference>
<dbReference type="InterPro" id="IPR007484">
    <property type="entry name" value="Peptidase_M28"/>
</dbReference>
<keyword evidence="11" id="KW-1133">Transmembrane helix</keyword>
<dbReference type="GO" id="GO:0004180">
    <property type="term" value="F:carboxypeptidase activity"/>
    <property type="evidence" value="ECO:0000318"/>
    <property type="project" value="GO_Central"/>
</dbReference>
<evidence type="ECO:0000256" key="13">
    <source>
        <dbReference type="ARBA" id="ARBA00023136"/>
    </source>
</evidence>
<dbReference type="Proteomes" id="UP000001514">
    <property type="component" value="Unassembled WGS sequence"/>
</dbReference>
<evidence type="ECO:0000256" key="4">
    <source>
        <dbReference type="ARBA" id="ARBA00022645"/>
    </source>
</evidence>
<dbReference type="FunFam" id="3.50.30.30:FF:000008">
    <property type="entry name" value="Glutamate carboxypeptidase 2"/>
    <property type="match status" value="1"/>
</dbReference>
<dbReference type="Pfam" id="PF04389">
    <property type="entry name" value="Peptidase_M28"/>
    <property type="match status" value="1"/>
</dbReference>
<evidence type="ECO:0000259" key="15">
    <source>
        <dbReference type="Pfam" id="PF02225"/>
    </source>
</evidence>
<dbReference type="FunCoup" id="D8QZ02">
    <property type="interactions" value="777"/>
</dbReference>
<evidence type="ECO:0000256" key="3">
    <source>
        <dbReference type="ARBA" id="ARBA00005634"/>
    </source>
</evidence>
<dbReference type="GO" id="GO:0006508">
    <property type="term" value="P:proteolysis"/>
    <property type="evidence" value="ECO:0007669"/>
    <property type="project" value="UniProtKB-KW"/>
</dbReference>
<keyword evidence="12" id="KW-0482">Metalloprotease</keyword>
<keyword evidence="10" id="KW-0735">Signal-anchor</keyword>
<dbReference type="HOGENOM" id="CLU_005688_2_1_1"/>
<evidence type="ECO:0000256" key="5">
    <source>
        <dbReference type="ARBA" id="ARBA00022670"/>
    </source>
</evidence>
<feature type="domain" description="PA" evidence="15">
    <location>
        <begin position="161"/>
        <end position="247"/>
    </location>
</feature>
<evidence type="ECO:0000256" key="7">
    <source>
        <dbReference type="ARBA" id="ARBA00022723"/>
    </source>
</evidence>
<dbReference type="InParanoid" id="D8QZ02"/>
<protein>
    <submittedName>
        <fullName evidence="18">Uncharacterized protein AMP1B-1</fullName>
    </submittedName>
</protein>
<dbReference type="FunFam" id="1.20.930.40:FF:000001">
    <property type="entry name" value="N-acetylated-alpha-linked acidic dipeptidase 2"/>
    <property type="match status" value="1"/>
</dbReference>
<keyword evidence="14" id="KW-0325">Glycoprotein</keyword>
<keyword evidence="19" id="KW-1185">Reference proteome</keyword>
<evidence type="ECO:0000259" key="16">
    <source>
        <dbReference type="Pfam" id="PF04253"/>
    </source>
</evidence>
<dbReference type="GO" id="GO:0046872">
    <property type="term" value="F:metal ion binding"/>
    <property type="evidence" value="ECO:0007669"/>
    <property type="project" value="UniProtKB-KW"/>
</dbReference>
<gene>
    <name evidence="18" type="primary">AMP1B-1</name>
    <name evidence="18" type="ORF">SELMODRAFT_81471</name>
</gene>
<keyword evidence="4" id="KW-0121">Carboxypeptidase</keyword>
<keyword evidence="7" id="KW-0479">Metal-binding</keyword>
<keyword evidence="8" id="KW-0378">Hydrolase</keyword>